<dbReference type="SMART" id="SM00297">
    <property type="entry name" value="BROMO"/>
    <property type="match status" value="1"/>
</dbReference>
<evidence type="ECO:0000256" key="2">
    <source>
        <dbReference type="ARBA" id="ARBA00023125"/>
    </source>
</evidence>
<dbReference type="PROSITE" id="PS50014">
    <property type="entry name" value="BROMODOMAIN_2"/>
    <property type="match status" value="1"/>
</dbReference>
<dbReference type="PANTHER" id="PTHR37888:SF11">
    <property type="entry name" value="DNA-BINDING BROMODOMAIN-CONTAINING PROTEIN"/>
    <property type="match status" value="1"/>
</dbReference>
<feature type="compositionally biased region" description="Pro residues" evidence="4">
    <location>
        <begin position="644"/>
        <end position="654"/>
    </location>
</feature>
<evidence type="ECO:0000313" key="9">
    <source>
        <dbReference type="Proteomes" id="UP001552299"/>
    </source>
</evidence>
<keyword evidence="1 3" id="KW-0103">Bromodomain</keyword>
<dbReference type="InterPro" id="IPR009057">
    <property type="entry name" value="Homeodomain-like_sf"/>
</dbReference>
<evidence type="ECO:0000256" key="3">
    <source>
        <dbReference type="PROSITE-ProRule" id="PRU00035"/>
    </source>
</evidence>
<reference evidence="8 9" key="1">
    <citation type="journal article" date="2024" name="Plant Biotechnol. J.">
        <title>Dendrobium thyrsiflorum genome and its molecular insights into genes involved in important horticultural traits.</title>
        <authorList>
            <person name="Chen B."/>
            <person name="Wang J.Y."/>
            <person name="Zheng P.J."/>
            <person name="Li K.L."/>
            <person name="Liang Y.M."/>
            <person name="Chen X.F."/>
            <person name="Zhang C."/>
            <person name="Zhao X."/>
            <person name="He X."/>
            <person name="Zhang G.Q."/>
            <person name="Liu Z.J."/>
            <person name="Xu Q."/>
        </authorList>
    </citation>
    <scope>NUCLEOTIDE SEQUENCE [LARGE SCALE GENOMIC DNA]</scope>
    <source>
        <strain evidence="8">GZMU011</strain>
    </source>
</reference>
<evidence type="ECO:0000259" key="6">
    <source>
        <dbReference type="PROSITE" id="PS50090"/>
    </source>
</evidence>
<feature type="domain" description="HTH myb-type" evidence="7">
    <location>
        <begin position="19"/>
        <end position="69"/>
    </location>
</feature>
<dbReference type="InterPro" id="IPR001005">
    <property type="entry name" value="SANT/Myb"/>
</dbReference>
<organism evidence="8 9">
    <name type="scientific">Dendrobium thyrsiflorum</name>
    <name type="common">Pinecone-like raceme dendrobium</name>
    <name type="synonym">Orchid</name>
    <dbReference type="NCBI Taxonomy" id="117978"/>
    <lineage>
        <taxon>Eukaryota</taxon>
        <taxon>Viridiplantae</taxon>
        <taxon>Streptophyta</taxon>
        <taxon>Embryophyta</taxon>
        <taxon>Tracheophyta</taxon>
        <taxon>Spermatophyta</taxon>
        <taxon>Magnoliopsida</taxon>
        <taxon>Liliopsida</taxon>
        <taxon>Asparagales</taxon>
        <taxon>Orchidaceae</taxon>
        <taxon>Epidendroideae</taxon>
        <taxon>Malaxideae</taxon>
        <taxon>Dendrobiinae</taxon>
        <taxon>Dendrobium</taxon>
    </lineage>
</organism>
<evidence type="ECO:0000256" key="4">
    <source>
        <dbReference type="SAM" id="MobiDB-lite"/>
    </source>
</evidence>
<evidence type="ECO:0000313" key="8">
    <source>
        <dbReference type="EMBL" id="KAL0914743.1"/>
    </source>
</evidence>
<feature type="region of interest" description="Disordered" evidence="4">
    <location>
        <begin position="469"/>
        <end position="678"/>
    </location>
</feature>
<dbReference type="InterPro" id="IPR017930">
    <property type="entry name" value="Myb_dom"/>
</dbReference>
<proteinExistence type="predicted"/>
<gene>
    <name evidence="8" type="ORF">M5K25_015119</name>
</gene>
<feature type="region of interest" description="Disordered" evidence="4">
    <location>
        <begin position="128"/>
        <end position="289"/>
    </location>
</feature>
<keyword evidence="2" id="KW-0238">DNA-binding</keyword>
<dbReference type="Gene3D" id="1.10.10.60">
    <property type="entry name" value="Homeodomain-like"/>
    <property type="match status" value="1"/>
</dbReference>
<dbReference type="InterPro" id="IPR001487">
    <property type="entry name" value="Bromodomain"/>
</dbReference>
<dbReference type="CDD" id="cd00167">
    <property type="entry name" value="SANT"/>
    <property type="match status" value="1"/>
</dbReference>
<dbReference type="SUPFAM" id="SSF46689">
    <property type="entry name" value="Homeodomain-like"/>
    <property type="match status" value="1"/>
</dbReference>
<evidence type="ECO:0000256" key="1">
    <source>
        <dbReference type="ARBA" id="ARBA00023117"/>
    </source>
</evidence>
<keyword evidence="9" id="KW-1185">Reference proteome</keyword>
<protein>
    <recommendedName>
        <fullName evidence="10">Bromo domain-containing protein</fullName>
    </recommendedName>
</protein>
<feature type="compositionally biased region" description="Basic and acidic residues" evidence="4">
    <location>
        <begin position="201"/>
        <end position="212"/>
    </location>
</feature>
<dbReference type="SUPFAM" id="SSF47370">
    <property type="entry name" value="Bromodomain"/>
    <property type="match status" value="1"/>
</dbReference>
<comment type="caution">
    <text evidence="8">The sequence shown here is derived from an EMBL/GenBank/DDBJ whole genome shotgun (WGS) entry which is preliminary data.</text>
</comment>
<evidence type="ECO:0008006" key="10">
    <source>
        <dbReference type="Google" id="ProtNLM"/>
    </source>
</evidence>
<dbReference type="PANTHER" id="PTHR37888">
    <property type="entry name" value="DNA-BINDING BROMODOMAIN-CONTAINING PROTEIN"/>
    <property type="match status" value="1"/>
</dbReference>
<dbReference type="Pfam" id="PF00439">
    <property type="entry name" value="Bromodomain"/>
    <property type="match status" value="1"/>
</dbReference>
<dbReference type="SMART" id="SM00717">
    <property type="entry name" value="SANT"/>
    <property type="match status" value="1"/>
</dbReference>
<feature type="compositionally biased region" description="Basic and acidic residues" evidence="4">
    <location>
        <begin position="610"/>
        <end position="625"/>
    </location>
</feature>
<feature type="compositionally biased region" description="Polar residues" evidence="4">
    <location>
        <begin position="588"/>
        <end position="600"/>
    </location>
</feature>
<evidence type="ECO:0000259" key="5">
    <source>
        <dbReference type="PROSITE" id="PS50014"/>
    </source>
</evidence>
<feature type="region of interest" description="Disordered" evidence="4">
    <location>
        <begin position="409"/>
        <end position="428"/>
    </location>
</feature>
<dbReference type="EMBL" id="JANQDX010000012">
    <property type="protein sequence ID" value="KAL0914743.1"/>
    <property type="molecule type" value="Genomic_DNA"/>
</dbReference>
<name>A0ABD0UXC3_DENTH</name>
<sequence>MASGTRSADLENEIWGTWEELLLSCAVNRHGTRSWDSVAMEIQARSPFSDHLTPQSCRQRYLDLKRRFESGGEGIREKAEVAGGGGDSGSSADVPWLEELRKLRMAELRREVERYDVSITSLQLKLKNLRAERERSEADEGEPDLKDNEMNKDGDSPEPAPAAFARDRISAGDSGGSCKESNSTNPKAKEVKAGGGGEGTEPEKTTKADGHDMLAGPAREASCNGSSETLSKGSETAEPAPPLLGESGESVAGEKESSDVQSSVSLSRRRRRRLRKAISGSSSVAEEAETDAVSPVAANANHITAAESQPLAAFLEIIRSSKYGSVFLSRLEGQENARYRSMIRRHVDLEFVRARLDRRGAKYSSAEFFRDLLLLCNNAIVFFHKTSSESTAAVHLRQMVTKEMTAMLPKPARAKTEEAPKDSSLPLTKMVNKLKLDSDLNNPLPKKNRSSGSLIVCRKRSFISKAAAATEVEVAGKPEREHDLDSGQKERERERDGDKQSSIAKPKTKERSKVSGTRGLRTSKSRGGPAGSGSGSRNSKPAPAQKPSPNAEEIPEAPAKVEKKSVATSSNVTPKKRNAASFLDRLRNSSTGTLLNSPKTSGGGSSGKGSEQRRGGKGEGRKDAASAHSESGQTKRSVGRPPKRTPPTPSPPPAKRVKAEAVSAKRPPAPPQKKRGRK</sequence>
<dbReference type="InterPro" id="IPR036427">
    <property type="entry name" value="Bromodomain-like_sf"/>
</dbReference>
<feature type="compositionally biased region" description="Basic and acidic residues" evidence="4">
    <location>
        <begin position="129"/>
        <end position="155"/>
    </location>
</feature>
<dbReference type="Gene3D" id="1.20.920.10">
    <property type="entry name" value="Bromodomain-like"/>
    <property type="match status" value="1"/>
</dbReference>
<feature type="domain" description="Myb-like" evidence="6">
    <location>
        <begin position="7"/>
        <end position="65"/>
    </location>
</feature>
<dbReference type="CDD" id="cd04369">
    <property type="entry name" value="Bromodomain"/>
    <property type="match status" value="1"/>
</dbReference>
<evidence type="ECO:0000259" key="7">
    <source>
        <dbReference type="PROSITE" id="PS51294"/>
    </source>
</evidence>
<feature type="domain" description="Bromo" evidence="5">
    <location>
        <begin position="319"/>
        <end position="390"/>
    </location>
</feature>
<dbReference type="AlphaFoldDB" id="A0ABD0UXC3"/>
<dbReference type="GO" id="GO:0003677">
    <property type="term" value="F:DNA binding"/>
    <property type="evidence" value="ECO:0007669"/>
    <property type="project" value="UniProtKB-KW"/>
</dbReference>
<accession>A0ABD0UXC3</accession>
<feature type="compositionally biased region" description="Polar residues" evidence="4">
    <location>
        <begin position="223"/>
        <end position="234"/>
    </location>
</feature>
<dbReference type="PROSITE" id="PS50090">
    <property type="entry name" value="MYB_LIKE"/>
    <property type="match status" value="1"/>
</dbReference>
<dbReference type="Pfam" id="PF00249">
    <property type="entry name" value="Myb_DNA-binding"/>
    <property type="match status" value="1"/>
</dbReference>
<feature type="compositionally biased region" description="Basic residues" evidence="4">
    <location>
        <begin position="267"/>
        <end position="276"/>
    </location>
</feature>
<dbReference type="PROSITE" id="PS51294">
    <property type="entry name" value="HTH_MYB"/>
    <property type="match status" value="1"/>
</dbReference>
<feature type="compositionally biased region" description="Basic and acidic residues" evidence="4">
    <location>
        <begin position="474"/>
        <end position="499"/>
    </location>
</feature>
<dbReference type="Proteomes" id="UP001552299">
    <property type="component" value="Unassembled WGS sequence"/>
</dbReference>